<dbReference type="EMBL" id="CABFMQ020000098">
    <property type="protein sequence ID" value="VTZ51568.1"/>
    <property type="molecule type" value="Genomic_DNA"/>
</dbReference>
<sequence>MRSADDRRAALWQGLTAERVAIAALRFKFYAILACRYRVHGGEIDIIARRGDTIAFVEVKVRPTLDEARAAISAEKRRRISRAARVWLASNSFAAALTLRGDAVFVAPWRWPRHVVSAIDLDIG</sequence>
<dbReference type="InterPro" id="IPR011335">
    <property type="entry name" value="Restrct_endonuc-II-like"/>
</dbReference>
<dbReference type="Gene3D" id="3.40.1350.10">
    <property type="match status" value="1"/>
</dbReference>
<evidence type="ECO:0000313" key="6">
    <source>
        <dbReference type="Proteomes" id="UP000485880"/>
    </source>
</evidence>
<reference evidence="3 5" key="1">
    <citation type="submission" date="2019-03" db="EMBL/GenBank/DDBJ databases">
        <authorList>
            <person name="Kox A.R. M."/>
        </authorList>
    </citation>
    <scope>NUCLEOTIDE SEQUENCE [LARGE SCALE GENOMIC DNA]</scope>
    <source>
        <strain evidence="3">MTUNDRAET4 annotated genome</strain>
    </source>
</reference>
<dbReference type="OrthoDB" id="9812968at2"/>
<dbReference type="GO" id="GO:0003676">
    <property type="term" value="F:nucleic acid binding"/>
    <property type="evidence" value="ECO:0007669"/>
    <property type="project" value="InterPro"/>
</dbReference>
<evidence type="ECO:0000313" key="5">
    <source>
        <dbReference type="Proteomes" id="UP000294360"/>
    </source>
</evidence>
<protein>
    <recommendedName>
        <fullName evidence="2">UPF0102 protein MPC4_40165</fullName>
    </recommendedName>
</protein>
<dbReference type="HAMAP" id="MF_00048">
    <property type="entry name" value="UPF0102"/>
    <property type="match status" value="1"/>
</dbReference>
<comment type="similarity">
    <text evidence="1 2">Belongs to the UPF0102 family.</text>
</comment>
<dbReference type="Pfam" id="PF02021">
    <property type="entry name" value="UPF0102"/>
    <property type="match status" value="1"/>
</dbReference>
<dbReference type="PANTHER" id="PTHR34039">
    <property type="entry name" value="UPF0102 PROTEIN YRAN"/>
    <property type="match status" value="1"/>
</dbReference>
<dbReference type="PANTHER" id="PTHR34039:SF1">
    <property type="entry name" value="UPF0102 PROTEIN YRAN"/>
    <property type="match status" value="1"/>
</dbReference>
<evidence type="ECO:0000256" key="1">
    <source>
        <dbReference type="ARBA" id="ARBA00006738"/>
    </source>
</evidence>
<gene>
    <name evidence="4" type="ORF">MPC4_40165</name>
    <name evidence="3" type="ORF">MTUNDRAET4_0432</name>
</gene>
<evidence type="ECO:0000313" key="4">
    <source>
        <dbReference type="EMBL" id="VTZ51568.1"/>
    </source>
</evidence>
<dbReference type="Proteomes" id="UP000294360">
    <property type="component" value="Chromosome"/>
</dbReference>
<evidence type="ECO:0000313" key="3">
    <source>
        <dbReference type="EMBL" id="VFU07325.1"/>
    </source>
</evidence>
<proteinExistence type="inferred from homology"/>
<dbReference type="NCBIfam" id="NF009151">
    <property type="entry name" value="PRK12497.1-5"/>
    <property type="match status" value="1"/>
</dbReference>
<dbReference type="AlphaFoldDB" id="A0A4U8YZK9"/>
<dbReference type="InterPro" id="IPR003509">
    <property type="entry name" value="UPF0102_YraN-like"/>
</dbReference>
<keyword evidence="6" id="KW-1185">Reference proteome</keyword>
<accession>A0A4U8YZK9</accession>
<dbReference type="KEGG" id="mtun:MTUNDRAET4_0432"/>
<dbReference type="SUPFAM" id="SSF52980">
    <property type="entry name" value="Restriction endonuclease-like"/>
    <property type="match status" value="1"/>
</dbReference>
<name>A0A4U8YZK9_METTU</name>
<dbReference type="Proteomes" id="UP000485880">
    <property type="component" value="Unassembled WGS sequence"/>
</dbReference>
<organism evidence="3 5">
    <name type="scientific">Methylocella tundrae</name>
    <dbReference type="NCBI Taxonomy" id="227605"/>
    <lineage>
        <taxon>Bacteria</taxon>
        <taxon>Pseudomonadati</taxon>
        <taxon>Pseudomonadota</taxon>
        <taxon>Alphaproteobacteria</taxon>
        <taxon>Hyphomicrobiales</taxon>
        <taxon>Beijerinckiaceae</taxon>
        <taxon>Methylocella</taxon>
    </lineage>
</organism>
<evidence type="ECO:0000256" key="2">
    <source>
        <dbReference type="HAMAP-Rule" id="MF_00048"/>
    </source>
</evidence>
<dbReference type="RefSeq" id="WP_134486391.1">
    <property type="nucleotide sequence ID" value="NZ_CABFMQ020000098.1"/>
</dbReference>
<reference evidence="4 6" key="2">
    <citation type="submission" date="2019-05" db="EMBL/GenBank/DDBJ databases">
        <authorList>
            <person name="Farhan Ul Haque M."/>
        </authorList>
    </citation>
    <scope>NUCLEOTIDE SEQUENCE [LARGE SCALE GENOMIC DNA]</scope>
    <source>
        <strain evidence="4">2</strain>
    </source>
</reference>
<dbReference type="InterPro" id="IPR011856">
    <property type="entry name" value="tRNA_endonuc-like_dom_sf"/>
</dbReference>
<dbReference type="EMBL" id="LR536450">
    <property type="protein sequence ID" value="VFU07325.1"/>
    <property type="molecule type" value="Genomic_DNA"/>
</dbReference>